<protein>
    <recommendedName>
        <fullName evidence="4">DUF3570 domain-containing protein</fullName>
    </recommendedName>
</protein>
<sequence length="345" mass="40006">MSLRLIFGFVFLFFVFNLSADTNSSSNFFETYIDASQKTISDKVVKWSDGIDKTVGSWISTSDGDTTCDGEDMQNSIDEFFQSEKFINETEKSYLRISLGSLFQSKASTTFSYKISAQLPLSRTRKNYKLFIDDIEQNYFDDTASSTSKDETAPNIGVNYFAKEFHGIESKYSIGFRGLSAFVRARYSRNFKVGKWTIEPTQQFKYSTKYFAEEETNIYFDRKLDNLSLFRVSLHRKTMAHYDGMDYSFALSYYLTPKIYKGVSISQIFGGNTKFKYVINSTIPATLSEPFGGISNYVTSIGFRRSIWREWITYEVQPAISFHREYDYEVNYMLQLKLNFYFGSI</sequence>
<organism evidence="2 3">
    <name type="scientific">Candidatus Sulfurimonas baltica</name>
    <dbReference type="NCBI Taxonomy" id="2740404"/>
    <lineage>
        <taxon>Bacteria</taxon>
        <taxon>Pseudomonadati</taxon>
        <taxon>Campylobacterota</taxon>
        <taxon>Epsilonproteobacteria</taxon>
        <taxon>Campylobacterales</taxon>
        <taxon>Sulfurimonadaceae</taxon>
        <taxon>Sulfurimonas</taxon>
    </lineage>
</organism>
<keyword evidence="3" id="KW-1185">Reference proteome</keyword>
<proteinExistence type="predicted"/>
<dbReference type="RefSeq" id="WP_194369017.1">
    <property type="nucleotide sequence ID" value="NZ_CP054492.1"/>
</dbReference>
<keyword evidence="1" id="KW-0732">Signal</keyword>
<dbReference type="Proteomes" id="UP000593994">
    <property type="component" value="Chromosome"/>
</dbReference>
<dbReference type="AlphaFoldDB" id="A0A7S7LU95"/>
<dbReference type="KEGG" id="sbal:HUE88_11070"/>
<evidence type="ECO:0000313" key="2">
    <source>
        <dbReference type="EMBL" id="QOY51639.1"/>
    </source>
</evidence>
<dbReference type="EMBL" id="CP054492">
    <property type="protein sequence ID" value="QOY51639.1"/>
    <property type="molecule type" value="Genomic_DNA"/>
</dbReference>
<feature type="chain" id="PRO_5032343760" description="DUF3570 domain-containing protein" evidence="1">
    <location>
        <begin position="21"/>
        <end position="345"/>
    </location>
</feature>
<evidence type="ECO:0000313" key="3">
    <source>
        <dbReference type="Proteomes" id="UP000593994"/>
    </source>
</evidence>
<feature type="signal peptide" evidence="1">
    <location>
        <begin position="1"/>
        <end position="20"/>
    </location>
</feature>
<evidence type="ECO:0008006" key="4">
    <source>
        <dbReference type="Google" id="ProtNLM"/>
    </source>
</evidence>
<evidence type="ECO:0000256" key="1">
    <source>
        <dbReference type="SAM" id="SignalP"/>
    </source>
</evidence>
<name>A0A7S7LU95_9BACT</name>
<gene>
    <name evidence="2" type="ORF">HUE88_11070</name>
</gene>
<reference evidence="2 3" key="1">
    <citation type="submission" date="2020-05" db="EMBL/GenBank/DDBJ databases">
        <title>Sulfurimonas marisnigri, sp. nov., and Sulfurimonas baltica, sp. nov., manganese oxide reducing chemolithoautotrophs of the class Epsilonproteobacteria isolated from the pelagic redoxclines of the Black and Baltic Seas and emended description of the genus Sulfurimonas.</title>
        <authorList>
            <person name="Henkel J.V."/>
            <person name="Laudan C."/>
            <person name="Werner J."/>
            <person name="Neu T."/>
            <person name="Plewe S."/>
            <person name="Sproer C."/>
            <person name="Bunk B."/>
            <person name="Schulz-Vogt H.N."/>
        </authorList>
    </citation>
    <scope>NUCLEOTIDE SEQUENCE [LARGE SCALE GENOMIC DNA]</scope>
    <source>
        <strain evidence="2 3">GD2</strain>
    </source>
</reference>
<accession>A0A7S7LU95</accession>